<name>A0A0L6UM93_9BASI</name>
<proteinExistence type="predicted"/>
<dbReference type="EMBL" id="LAVV01010035">
    <property type="protein sequence ID" value="KNZ49646.1"/>
    <property type="molecule type" value="Genomic_DNA"/>
</dbReference>
<dbReference type="VEuPathDB" id="FungiDB:VP01_4883g3"/>
<organism evidence="3 4">
    <name type="scientific">Puccinia sorghi</name>
    <dbReference type="NCBI Taxonomy" id="27349"/>
    <lineage>
        <taxon>Eukaryota</taxon>
        <taxon>Fungi</taxon>
        <taxon>Dikarya</taxon>
        <taxon>Basidiomycota</taxon>
        <taxon>Pucciniomycotina</taxon>
        <taxon>Pucciniomycetes</taxon>
        <taxon>Pucciniales</taxon>
        <taxon>Pucciniaceae</taxon>
        <taxon>Puccinia</taxon>
    </lineage>
</organism>
<feature type="region of interest" description="Disordered" evidence="1">
    <location>
        <begin position="1"/>
        <end position="20"/>
    </location>
</feature>
<sequence length="164" mass="18470">MSKKGFHNPKQDENHSSDNCWHLHPETAPDWWKESQTQWKATQAHGATAHIFNNTRFFESLDLKQSDFIKTGKQGATLPIEGRGAVRLKWGQRTIQLENCLFVPTIMISLISAGKLDAQGCALSAKHSKFLISKNGKMVLQGRINKVYSLSTIQTKSETCRTTQ</sequence>
<evidence type="ECO:0000313" key="3">
    <source>
        <dbReference type="EMBL" id="KNZ49646.1"/>
    </source>
</evidence>
<dbReference type="Pfam" id="PF22936">
    <property type="entry name" value="Pol_BBD"/>
    <property type="match status" value="1"/>
</dbReference>
<dbReference type="OrthoDB" id="4232400at2759"/>
<dbReference type="AlphaFoldDB" id="A0A0L6UM93"/>
<evidence type="ECO:0000313" key="4">
    <source>
        <dbReference type="Proteomes" id="UP000037035"/>
    </source>
</evidence>
<dbReference type="InterPro" id="IPR054722">
    <property type="entry name" value="PolX-like_BBD"/>
</dbReference>
<evidence type="ECO:0000259" key="2">
    <source>
        <dbReference type="Pfam" id="PF22936"/>
    </source>
</evidence>
<reference evidence="3 4" key="1">
    <citation type="submission" date="2015-08" db="EMBL/GenBank/DDBJ databases">
        <title>Next Generation Sequencing and Analysis of the Genome of Puccinia sorghi L Schw, the Causal Agent of Maize Common Rust.</title>
        <authorList>
            <person name="Rochi L."/>
            <person name="Burguener G."/>
            <person name="Darino M."/>
            <person name="Turjanski A."/>
            <person name="Kreff E."/>
            <person name="Dieguez M.J."/>
            <person name="Sacco F."/>
        </authorList>
    </citation>
    <scope>NUCLEOTIDE SEQUENCE [LARGE SCALE GENOMIC DNA]</scope>
    <source>
        <strain evidence="3 4">RO10H11247</strain>
    </source>
</reference>
<keyword evidence="4" id="KW-1185">Reference proteome</keyword>
<dbReference type="Proteomes" id="UP000037035">
    <property type="component" value="Unassembled WGS sequence"/>
</dbReference>
<gene>
    <name evidence="3" type="ORF">VP01_4883g3</name>
</gene>
<feature type="domain" description="Retrovirus-related Pol polyprotein from transposon TNT 1-94-like beta-barrel" evidence="2">
    <location>
        <begin position="46"/>
        <end position="121"/>
    </location>
</feature>
<comment type="caution">
    <text evidence="3">The sequence shown here is derived from an EMBL/GenBank/DDBJ whole genome shotgun (WGS) entry which is preliminary data.</text>
</comment>
<accession>A0A0L6UM93</accession>
<evidence type="ECO:0000256" key="1">
    <source>
        <dbReference type="SAM" id="MobiDB-lite"/>
    </source>
</evidence>
<feature type="compositionally biased region" description="Basic and acidic residues" evidence="1">
    <location>
        <begin position="9"/>
        <end position="20"/>
    </location>
</feature>
<protein>
    <recommendedName>
        <fullName evidence="2">Retrovirus-related Pol polyprotein from transposon TNT 1-94-like beta-barrel domain-containing protein</fullName>
    </recommendedName>
</protein>